<feature type="transmembrane region" description="Helical" evidence="7">
    <location>
        <begin position="77"/>
        <end position="97"/>
    </location>
</feature>
<evidence type="ECO:0000256" key="7">
    <source>
        <dbReference type="SAM" id="Phobius"/>
    </source>
</evidence>
<evidence type="ECO:0000256" key="5">
    <source>
        <dbReference type="ARBA" id="ARBA00022989"/>
    </source>
</evidence>
<protein>
    <submittedName>
        <fullName evidence="10">ABC transporter ATP-binding protein</fullName>
    </submittedName>
</protein>
<keyword evidence="5 7" id="KW-1133">Transmembrane helix</keyword>
<dbReference type="InterPro" id="IPR036640">
    <property type="entry name" value="ABC1_TM_sf"/>
</dbReference>
<evidence type="ECO:0000256" key="1">
    <source>
        <dbReference type="ARBA" id="ARBA00004651"/>
    </source>
</evidence>
<dbReference type="PANTHER" id="PTHR43394">
    <property type="entry name" value="ATP-DEPENDENT PERMEASE MDL1, MITOCHONDRIAL"/>
    <property type="match status" value="1"/>
</dbReference>
<evidence type="ECO:0000256" key="4">
    <source>
        <dbReference type="ARBA" id="ARBA00022840"/>
    </source>
</evidence>
<evidence type="ECO:0000259" key="9">
    <source>
        <dbReference type="PROSITE" id="PS50929"/>
    </source>
</evidence>
<dbReference type="PROSITE" id="PS50929">
    <property type="entry name" value="ABC_TM1F"/>
    <property type="match status" value="1"/>
</dbReference>
<dbReference type="InterPro" id="IPR039421">
    <property type="entry name" value="Type_1_exporter"/>
</dbReference>
<dbReference type="InterPro" id="IPR027417">
    <property type="entry name" value="P-loop_NTPase"/>
</dbReference>
<dbReference type="Pfam" id="PF00664">
    <property type="entry name" value="ABC_membrane"/>
    <property type="match status" value="1"/>
</dbReference>
<dbReference type="InterPro" id="IPR003593">
    <property type="entry name" value="AAA+_ATPase"/>
</dbReference>
<feature type="transmembrane region" description="Helical" evidence="7">
    <location>
        <begin position="178"/>
        <end position="195"/>
    </location>
</feature>
<dbReference type="InterPro" id="IPR011527">
    <property type="entry name" value="ABC1_TM_dom"/>
</dbReference>
<evidence type="ECO:0000313" key="10">
    <source>
        <dbReference type="EMBL" id="MFD2463639.1"/>
    </source>
</evidence>
<keyword evidence="4 10" id="KW-0067">ATP-binding</keyword>
<organism evidence="10 11">
    <name type="scientific">Amycolatopsis samaneae</name>
    <dbReference type="NCBI Taxonomy" id="664691"/>
    <lineage>
        <taxon>Bacteria</taxon>
        <taxon>Bacillati</taxon>
        <taxon>Actinomycetota</taxon>
        <taxon>Actinomycetes</taxon>
        <taxon>Pseudonocardiales</taxon>
        <taxon>Pseudonocardiaceae</taxon>
        <taxon>Amycolatopsis</taxon>
    </lineage>
</organism>
<evidence type="ECO:0000256" key="6">
    <source>
        <dbReference type="ARBA" id="ARBA00023136"/>
    </source>
</evidence>
<keyword evidence="11" id="KW-1185">Reference proteome</keyword>
<dbReference type="InterPro" id="IPR017871">
    <property type="entry name" value="ABC_transporter-like_CS"/>
</dbReference>
<dbReference type="RefSeq" id="WP_345386738.1">
    <property type="nucleotide sequence ID" value="NZ_BAABHG010000001.1"/>
</dbReference>
<dbReference type="Gene3D" id="1.20.1560.10">
    <property type="entry name" value="ABC transporter type 1, transmembrane domain"/>
    <property type="match status" value="1"/>
</dbReference>
<keyword evidence="3" id="KW-0547">Nucleotide-binding</keyword>
<dbReference type="Proteomes" id="UP001597419">
    <property type="component" value="Unassembled WGS sequence"/>
</dbReference>
<dbReference type="InterPro" id="IPR003439">
    <property type="entry name" value="ABC_transporter-like_ATP-bd"/>
</dbReference>
<feature type="transmembrane region" description="Helical" evidence="7">
    <location>
        <begin position="287"/>
        <end position="306"/>
    </location>
</feature>
<dbReference type="SUPFAM" id="SSF90123">
    <property type="entry name" value="ABC transporter transmembrane region"/>
    <property type="match status" value="1"/>
</dbReference>
<feature type="transmembrane region" description="Helical" evidence="7">
    <location>
        <begin position="152"/>
        <end position="172"/>
    </location>
</feature>
<gene>
    <name evidence="10" type="ORF">ACFSYJ_33840</name>
</gene>
<dbReference type="PROSITE" id="PS50893">
    <property type="entry name" value="ABC_TRANSPORTER_2"/>
    <property type="match status" value="1"/>
</dbReference>
<evidence type="ECO:0000256" key="2">
    <source>
        <dbReference type="ARBA" id="ARBA00022692"/>
    </source>
</evidence>
<dbReference type="EMBL" id="JBHUKU010000022">
    <property type="protein sequence ID" value="MFD2463639.1"/>
    <property type="molecule type" value="Genomic_DNA"/>
</dbReference>
<evidence type="ECO:0000256" key="3">
    <source>
        <dbReference type="ARBA" id="ARBA00022741"/>
    </source>
</evidence>
<sequence length="625" mass="67390">MDNTWALMNSAMRSADAPKALTRGTVRRVARFARPHWAKLLLFLVLTVVSAVLAVTTPVLAGKVVDAIVGGRDLPLVIWLAVAIAALAILDAGLGLAERWQSARIGEGIIFDLRRAVFGHVQKMPIAFFTRTRTGALVSRLNNDVIGAQRTFTATLSGLVTNVIQLALSLVVMVTLSWQVTLLALVLLPVFVLPARRLGRRMAGLQREAAQLNAGMTTQMTERFSAPGATLVKLFGRPRRELDDFALRAGRVRDIGVRTAMLTRWFMTSLTLVSALAQALVYGLGGYLALTGQLAAGTVVALALLLTRLYAPLTALANVRVDVMTALVSFERVFEVLDLEPMIREKPEPRALPAGAGVSVEFDDVHFGYPAADRYSLASLEDVATLDHRGGEEVLHGISFRAEPGQMVALVGSSGAGKSTIASLLPRLYDVDSGAVRLSDVDVRELSFASLRETVGVVTQDGHLFHDTIRANLGYARPEVTDEEIWAALDRARLGELVRSLPDGLDTTVGERGYRLSGGERQRLTIARLLLAQPRVVILDEATAHLDSESEAAVGEALTDALEGRTALVIAHRLSTVRAADQILVIEAGRVVERGTHEELLAANGRYATLHATQFADDPEEIPAA</sequence>
<dbReference type="SUPFAM" id="SSF52540">
    <property type="entry name" value="P-loop containing nucleoside triphosphate hydrolases"/>
    <property type="match status" value="1"/>
</dbReference>
<name>A0ABW5GS59_9PSEU</name>
<proteinExistence type="predicted"/>
<feature type="transmembrane region" description="Helical" evidence="7">
    <location>
        <begin position="261"/>
        <end position="281"/>
    </location>
</feature>
<feature type="domain" description="ABC transporter" evidence="8">
    <location>
        <begin position="378"/>
        <end position="613"/>
    </location>
</feature>
<reference evidence="11" key="1">
    <citation type="journal article" date="2019" name="Int. J. Syst. Evol. Microbiol.">
        <title>The Global Catalogue of Microorganisms (GCM) 10K type strain sequencing project: providing services to taxonomists for standard genome sequencing and annotation.</title>
        <authorList>
            <consortium name="The Broad Institute Genomics Platform"/>
            <consortium name="The Broad Institute Genome Sequencing Center for Infectious Disease"/>
            <person name="Wu L."/>
            <person name="Ma J."/>
        </authorList>
    </citation>
    <scope>NUCLEOTIDE SEQUENCE [LARGE SCALE GENOMIC DNA]</scope>
    <source>
        <strain evidence="11">CGMCC 4.7643</strain>
    </source>
</reference>
<keyword evidence="6 7" id="KW-0472">Membrane</keyword>
<keyword evidence="2 7" id="KW-0812">Transmembrane</keyword>
<dbReference type="GO" id="GO:0005524">
    <property type="term" value="F:ATP binding"/>
    <property type="evidence" value="ECO:0007669"/>
    <property type="project" value="UniProtKB-KW"/>
</dbReference>
<dbReference type="CDD" id="cd18550">
    <property type="entry name" value="ABC_6TM_exporter_like"/>
    <property type="match status" value="1"/>
</dbReference>
<feature type="domain" description="ABC transmembrane type-1" evidence="9">
    <location>
        <begin position="41"/>
        <end position="325"/>
    </location>
</feature>
<evidence type="ECO:0000313" key="11">
    <source>
        <dbReference type="Proteomes" id="UP001597419"/>
    </source>
</evidence>
<accession>A0ABW5GS59</accession>
<dbReference type="PANTHER" id="PTHR43394:SF1">
    <property type="entry name" value="ATP-BINDING CASSETTE SUB-FAMILY B MEMBER 10, MITOCHONDRIAL"/>
    <property type="match status" value="1"/>
</dbReference>
<dbReference type="PROSITE" id="PS00211">
    <property type="entry name" value="ABC_TRANSPORTER_1"/>
    <property type="match status" value="1"/>
</dbReference>
<evidence type="ECO:0000259" key="8">
    <source>
        <dbReference type="PROSITE" id="PS50893"/>
    </source>
</evidence>
<dbReference type="SMART" id="SM00382">
    <property type="entry name" value="AAA"/>
    <property type="match status" value="1"/>
</dbReference>
<dbReference type="Pfam" id="PF00005">
    <property type="entry name" value="ABC_tran"/>
    <property type="match status" value="1"/>
</dbReference>
<comment type="caution">
    <text evidence="10">The sequence shown here is derived from an EMBL/GenBank/DDBJ whole genome shotgun (WGS) entry which is preliminary data.</text>
</comment>
<dbReference type="Gene3D" id="3.40.50.300">
    <property type="entry name" value="P-loop containing nucleotide triphosphate hydrolases"/>
    <property type="match status" value="1"/>
</dbReference>
<comment type="subcellular location">
    <subcellularLocation>
        <location evidence="1">Cell membrane</location>
        <topology evidence="1">Multi-pass membrane protein</topology>
    </subcellularLocation>
</comment>